<feature type="compositionally biased region" description="Basic and acidic residues" evidence="3">
    <location>
        <begin position="289"/>
        <end position="302"/>
    </location>
</feature>
<dbReference type="PANTHER" id="PTHR23158:SF38">
    <property type="entry name" value="MELANOMA INHIBITORY ACTIVITY PROTEIN 2"/>
    <property type="match status" value="1"/>
</dbReference>
<evidence type="ECO:0000313" key="6">
    <source>
        <dbReference type="Proteomes" id="UP000694414"/>
    </source>
</evidence>
<evidence type="ECO:0000256" key="4">
    <source>
        <dbReference type="SAM" id="SignalP"/>
    </source>
</evidence>
<dbReference type="GeneTree" id="ENSGT00950000182767"/>
<name>A0A8C9ABQ2_PROSS</name>
<evidence type="ECO:0000256" key="1">
    <source>
        <dbReference type="ARBA" id="ARBA00023054"/>
    </source>
</evidence>
<organism evidence="5 6">
    <name type="scientific">Prolemur simus</name>
    <name type="common">Greater bamboo lemur</name>
    <name type="synonym">Hapalemur simus</name>
    <dbReference type="NCBI Taxonomy" id="1328070"/>
    <lineage>
        <taxon>Eukaryota</taxon>
        <taxon>Metazoa</taxon>
        <taxon>Chordata</taxon>
        <taxon>Craniata</taxon>
        <taxon>Vertebrata</taxon>
        <taxon>Euteleostomi</taxon>
        <taxon>Mammalia</taxon>
        <taxon>Eutheria</taxon>
        <taxon>Euarchontoglires</taxon>
        <taxon>Primates</taxon>
        <taxon>Strepsirrhini</taxon>
        <taxon>Lemuriformes</taxon>
        <taxon>Lemuridae</taxon>
        <taxon>Prolemur</taxon>
    </lineage>
</organism>
<feature type="region of interest" description="Disordered" evidence="3">
    <location>
        <begin position="285"/>
        <end position="304"/>
    </location>
</feature>
<evidence type="ECO:0000256" key="3">
    <source>
        <dbReference type="SAM" id="MobiDB-lite"/>
    </source>
</evidence>
<feature type="coiled-coil region" evidence="2">
    <location>
        <begin position="121"/>
        <end position="246"/>
    </location>
</feature>
<dbReference type="GO" id="GO:0009306">
    <property type="term" value="P:protein secretion"/>
    <property type="evidence" value="ECO:0007669"/>
    <property type="project" value="TreeGrafter"/>
</dbReference>
<dbReference type="InterPro" id="IPR051500">
    <property type="entry name" value="cTAGE_MIA/OTOR"/>
</dbReference>
<dbReference type="PANTHER" id="PTHR23158">
    <property type="entry name" value="MELANOMA INHIBITORY ACTIVITY-RELATED"/>
    <property type="match status" value="1"/>
</dbReference>
<protein>
    <submittedName>
        <fullName evidence="5">Uncharacterized protein</fullName>
    </submittedName>
</protein>
<evidence type="ECO:0000313" key="5">
    <source>
        <dbReference type="Ensembl" id="ENSPSMP00000031407.1"/>
    </source>
</evidence>
<dbReference type="Proteomes" id="UP000694414">
    <property type="component" value="Unplaced"/>
</dbReference>
<reference evidence="5" key="1">
    <citation type="submission" date="2025-08" db="UniProtKB">
        <authorList>
            <consortium name="Ensembl"/>
        </authorList>
    </citation>
    <scope>IDENTIFICATION</scope>
</reference>
<reference evidence="5" key="2">
    <citation type="submission" date="2025-09" db="UniProtKB">
        <authorList>
            <consortium name="Ensembl"/>
        </authorList>
    </citation>
    <scope>IDENTIFICATION</scope>
</reference>
<feature type="coiled-coil region" evidence="2">
    <location>
        <begin position="344"/>
        <end position="438"/>
    </location>
</feature>
<dbReference type="AlphaFoldDB" id="A0A8C9ABQ2"/>
<dbReference type="GO" id="GO:0005789">
    <property type="term" value="C:endoplasmic reticulum membrane"/>
    <property type="evidence" value="ECO:0007669"/>
    <property type="project" value="TreeGrafter"/>
</dbReference>
<dbReference type="GO" id="GO:0035459">
    <property type="term" value="P:vesicle cargo loading"/>
    <property type="evidence" value="ECO:0007669"/>
    <property type="project" value="TreeGrafter"/>
</dbReference>
<keyword evidence="4" id="KW-0732">Signal</keyword>
<sequence length="735" mass="82751">MEGSRAAPQLLLALLLGELLRTVGAMPEGRKPGPNPYGFPWELVGCAAMAFWAALFCVWRSFPRATSRLSVRRQTKLARMLCELIEEKGETLEQFSLFQEESQDLESPFPDATLGKQSTEAQSLEATYGKLNRSQSELEDEIRHLAKEIKPEKSKHAQQGDLLADIAKRIRSLEEESKSLKAQVAGAQTTAHIFQMNAELLKMALKLASDDNSQLQEHQKQLLQEAEAWKERVNELKKRKGRLQDSEGRARQVLNEKENHIKSLCDRLLKLRDWAAVLGEDTVDGENLESERDSESDKDGHFHHQPRGALKKLLRAAQLNASFRALERERSRIHTQLSEVGNTKEALAERAKTLRTEQASLEAETTHWESEKQKLQQKLEAMTELYQENTRTLHRKLTAEENARVEKEEELSKVDGEISRAAEELETYRQRVADLQEHSERIVHFYQGKTLCYEKKARDNWLAAQAAERKLNDLREENSHHRQKLAETEFQSALLRKDPRALHVPNRASGRQHAPRGPSPWGRPSSARRAFVSPPTRWRGPRTLSPVLEEEEEEEEEAAAAQEAQGINPLNHQITKETRESNCERLTEPHRAPPATGHLPSPAREQAGRMGIPPRPALPPQRQDRLYSHSLSFRDKATCPEVTSGGGNGAGMWSRAVWPSRRGCLPGAGPPSLATTITPAAPWQRPGCRLCRPGTDSQGTRSSLEAPGTFISSFLPTKPPPLSILFGPRVHIPSF</sequence>
<keyword evidence="6" id="KW-1185">Reference proteome</keyword>
<feature type="signal peptide" evidence="4">
    <location>
        <begin position="1"/>
        <end position="25"/>
    </location>
</feature>
<feature type="compositionally biased region" description="Low complexity" evidence="3">
    <location>
        <begin position="515"/>
        <end position="530"/>
    </location>
</feature>
<proteinExistence type="predicted"/>
<feature type="region of interest" description="Disordered" evidence="3">
    <location>
        <begin position="489"/>
        <end position="620"/>
    </location>
</feature>
<feature type="compositionally biased region" description="Acidic residues" evidence="3">
    <location>
        <begin position="548"/>
        <end position="558"/>
    </location>
</feature>
<feature type="compositionally biased region" description="Basic and acidic residues" evidence="3">
    <location>
        <begin position="574"/>
        <end position="591"/>
    </location>
</feature>
<feature type="chain" id="PRO_5034115877" evidence="4">
    <location>
        <begin position="26"/>
        <end position="735"/>
    </location>
</feature>
<accession>A0A8C9ABQ2</accession>
<dbReference type="Ensembl" id="ENSPSMT00000036251.1">
    <property type="protein sequence ID" value="ENSPSMP00000031407.1"/>
    <property type="gene ID" value="ENSPSMG00000021805.1"/>
</dbReference>
<keyword evidence="1 2" id="KW-0175">Coiled coil</keyword>
<dbReference type="GO" id="GO:0070971">
    <property type="term" value="C:endoplasmic reticulum exit site"/>
    <property type="evidence" value="ECO:0007669"/>
    <property type="project" value="TreeGrafter"/>
</dbReference>
<dbReference type="GO" id="GO:0006888">
    <property type="term" value="P:endoplasmic reticulum to Golgi vesicle-mediated transport"/>
    <property type="evidence" value="ECO:0007669"/>
    <property type="project" value="TreeGrafter"/>
</dbReference>
<evidence type="ECO:0000256" key="2">
    <source>
        <dbReference type="SAM" id="Coils"/>
    </source>
</evidence>